<comment type="subcellular location">
    <subcellularLocation>
        <location evidence="1">Cytoplasm</location>
    </subcellularLocation>
</comment>
<dbReference type="GO" id="GO:0005737">
    <property type="term" value="C:cytoplasm"/>
    <property type="evidence" value="ECO:0007669"/>
    <property type="project" value="UniProtKB-SubCell"/>
</dbReference>
<evidence type="ECO:0000256" key="5">
    <source>
        <dbReference type="ARBA" id="ARBA00022737"/>
    </source>
</evidence>
<dbReference type="Pfam" id="PF13513">
    <property type="entry name" value="HEAT_EZ"/>
    <property type="match status" value="1"/>
</dbReference>
<dbReference type="EnsemblMetazoa" id="XM_038192993.1">
    <property type="protein sequence ID" value="XP_038048921.1"/>
    <property type="gene ID" value="LOC119722723"/>
</dbReference>
<dbReference type="PROSITE" id="PS50077">
    <property type="entry name" value="HEAT_REPEAT"/>
    <property type="match status" value="1"/>
</dbReference>
<evidence type="ECO:0000256" key="3">
    <source>
        <dbReference type="ARBA" id="ARBA00022448"/>
    </source>
</evidence>
<dbReference type="Proteomes" id="UP000887568">
    <property type="component" value="Unplaced"/>
</dbReference>
<dbReference type="Gene3D" id="1.25.10.10">
    <property type="entry name" value="Leucine-rich Repeat Variant"/>
    <property type="match status" value="1"/>
</dbReference>
<evidence type="ECO:0000256" key="6">
    <source>
        <dbReference type="ARBA" id="ARBA00022927"/>
    </source>
</evidence>
<evidence type="ECO:0000256" key="2">
    <source>
        <dbReference type="ARBA" id="ARBA00010907"/>
    </source>
</evidence>
<dbReference type="OMA" id="QQYQERW"/>
<organism evidence="9 10">
    <name type="scientific">Patiria miniata</name>
    <name type="common">Bat star</name>
    <name type="synonym">Asterina miniata</name>
    <dbReference type="NCBI Taxonomy" id="46514"/>
    <lineage>
        <taxon>Eukaryota</taxon>
        <taxon>Metazoa</taxon>
        <taxon>Echinodermata</taxon>
        <taxon>Eleutherozoa</taxon>
        <taxon>Asterozoa</taxon>
        <taxon>Asteroidea</taxon>
        <taxon>Valvatacea</taxon>
        <taxon>Valvatida</taxon>
        <taxon>Asterinidae</taxon>
        <taxon>Patiria</taxon>
    </lineage>
</organism>
<comment type="similarity">
    <text evidence="2">Belongs to the importin beta family. Importin beta-1 subfamily.</text>
</comment>
<keyword evidence="3" id="KW-0813">Transport</keyword>
<dbReference type="CTD" id="3837"/>
<dbReference type="InterPro" id="IPR016024">
    <property type="entry name" value="ARM-type_fold"/>
</dbReference>
<dbReference type="PROSITE" id="PS50166">
    <property type="entry name" value="IMPORTIN_B_NT"/>
    <property type="match status" value="1"/>
</dbReference>
<evidence type="ECO:0000313" key="10">
    <source>
        <dbReference type="Proteomes" id="UP000887568"/>
    </source>
</evidence>
<dbReference type="PANTHER" id="PTHR10527">
    <property type="entry name" value="IMPORTIN BETA"/>
    <property type="match status" value="1"/>
</dbReference>
<evidence type="ECO:0000313" key="9">
    <source>
        <dbReference type="EnsemblMetazoa" id="XP_038048921.1"/>
    </source>
</evidence>
<keyword evidence="10" id="KW-1185">Reference proteome</keyword>
<keyword evidence="5" id="KW-0677">Repeat</keyword>
<sequence>MHTCAEEGPTTNKNSRTNFQFRRLPIYSRTKHFVDSKREKGSLKMAEDQDLVTMMTILQQTVTTTDTHELELAQKFLEQAAQENFNKYLALLAQILANASYDAVPRMAAGLQLKNALTSKSPEVRALYQQRWLALDNKLKTEIKLMVLQSLGTETHSTKAAAQCVACIACTEIPVQSWPDLIPHLLSNVTSLGSTEALREATLEAIGYICQDIEPEHLQSQCNEMLTAIVQGMRVEEESFRVKLAATTALLNSLEFTKANFEKEAERHYIMQVVCEATQCKDMQVEVAALQCLVKIMSLYYQYMEAYMGPALFAITVEAMKSQNDEVALQGIEFWSNVCDEEMDLAIEASEAQEQGRVPEHSSQFYAKGALAYLVPILTTLLAKQEEFDDEDDWIPCKAAGVCLMLLANCCENDIIHLVLPFVNAHINSEEWRLRDAAVMSFGSILEGPDPDCLKPAVTEVTNPLIGLLRDESVVVRDTVAWTLGRICELLPEAILNDKIFPQLLEALVVSLDAEPRVAANICWAFSSLAESAYETALRGMPEEGEPTSYCLSSSFEVITKKLVTTADRSDAHQANLRNAAYEALMELMKNSAQDCYPVIQGVTKIVLERIKVILQMESHVHSSERIQYNDLQSLLCATLQSVLRKMKLEDVKAISDEVMMLLLQMFNSGNMKSGGVREDALLAVGTLVEVLGVEFLKYVEVFKVHLFCGLDNIMEYQVCLAAVGLVGDMCRALNTHIAPLCDDIMQRLMTNLRNEHVHRTVKPQILSVFGDIALAIGPAFMKYLPLVMETLQQASQTKVDKTDYDMIDCLNELREGCVEAYTGIIQGLKSEDDSLNPELESLFAHVSFIIAFIEEIAGDEDHTDGIVGACAGLIGDLCSIFKNPVADLMDRPLVQEILTEGRRSKNSKTKSLAFWASKAIRKAKNPQQ</sequence>
<dbReference type="SMART" id="SM00913">
    <property type="entry name" value="IBN_N"/>
    <property type="match status" value="1"/>
</dbReference>
<dbReference type="FunFam" id="1.25.10.10:FF:000027">
    <property type="entry name" value="Importin subunit beta-1"/>
    <property type="match status" value="1"/>
</dbReference>
<evidence type="ECO:0000256" key="4">
    <source>
        <dbReference type="ARBA" id="ARBA00022490"/>
    </source>
</evidence>
<dbReference type="InterPro" id="IPR040122">
    <property type="entry name" value="Importin_beta"/>
</dbReference>
<evidence type="ECO:0000256" key="1">
    <source>
        <dbReference type="ARBA" id="ARBA00004496"/>
    </source>
</evidence>
<feature type="domain" description="Importin N-terminal" evidence="8">
    <location>
        <begin position="73"/>
        <end position="153"/>
    </location>
</feature>
<dbReference type="InterPro" id="IPR011989">
    <property type="entry name" value="ARM-like"/>
</dbReference>
<dbReference type="OrthoDB" id="10263328at2759"/>
<keyword evidence="6" id="KW-0653">Protein transport</keyword>
<dbReference type="InterPro" id="IPR001494">
    <property type="entry name" value="Importin-beta_N"/>
</dbReference>
<dbReference type="InterPro" id="IPR058584">
    <property type="entry name" value="IMB1_TNPO1-like_TPR"/>
</dbReference>
<protein>
    <recommendedName>
        <fullName evidence="8">Importin N-terminal domain-containing protein</fullName>
    </recommendedName>
</protein>
<dbReference type="AlphaFoldDB" id="A0A913ZCZ9"/>
<dbReference type="GeneID" id="119722723"/>
<dbReference type="GO" id="GO:0031267">
    <property type="term" value="F:small GTPase binding"/>
    <property type="evidence" value="ECO:0007669"/>
    <property type="project" value="InterPro"/>
</dbReference>
<dbReference type="SUPFAM" id="SSF48371">
    <property type="entry name" value="ARM repeat"/>
    <property type="match status" value="1"/>
</dbReference>
<dbReference type="GO" id="GO:0006606">
    <property type="term" value="P:protein import into nucleus"/>
    <property type="evidence" value="ECO:0007669"/>
    <property type="project" value="InterPro"/>
</dbReference>
<keyword evidence="4" id="KW-0963">Cytoplasm</keyword>
<evidence type="ECO:0000256" key="7">
    <source>
        <dbReference type="PROSITE-ProRule" id="PRU00103"/>
    </source>
</evidence>
<accession>A0A913ZCZ9</accession>
<feature type="repeat" description="HEAT" evidence="7">
    <location>
        <begin position="461"/>
        <end position="499"/>
    </location>
</feature>
<evidence type="ECO:0000259" key="8">
    <source>
        <dbReference type="PROSITE" id="PS50166"/>
    </source>
</evidence>
<dbReference type="Pfam" id="PF25574">
    <property type="entry name" value="TPR_IMB1"/>
    <property type="match status" value="1"/>
</dbReference>
<dbReference type="Pfam" id="PF03810">
    <property type="entry name" value="IBN_N"/>
    <property type="match status" value="1"/>
</dbReference>
<reference evidence="9" key="1">
    <citation type="submission" date="2022-11" db="UniProtKB">
        <authorList>
            <consortium name="EnsemblMetazoa"/>
        </authorList>
    </citation>
    <scope>IDENTIFICATION</scope>
</reference>
<proteinExistence type="inferred from homology"/>
<name>A0A913ZCZ9_PATMI</name>
<dbReference type="RefSeq" id="XP_038048921.1">
    <property type="nucleotide sequence ID" value="XM_038192993.1"/>
</dbReference>
<dbReference type="InterPro" id="IPR021133">
    <property type="entry name" value="HEAT_type_2"/>
</dbReference>